<dbReference type="PANTHER" id="PTHR46242:SF1">
    <property type="entry name" value="ZINC FINGER CCHC DOMAIN-CONTAINING PROTEIN 9"/>
    <property type="match status" value="1"/>
</dbReference>
<dbReference type="SUPFAM" id="SSF57756">
    <property type="entry name" value="Retrovirus zinc finger-like domains"/>
    <property type="match status" value="2"/>
</dbReference>
<evidence type="ECO:0000256" key="5">
    <source>
        <dbReference type="PROSITE-ProRule" id="PRU00047"/>
    </source>
</evidence>
<feature type="compositionally biased region" description="Basic and acidic residues" evidence="6">
    <location>
        <begin position="370"/>
        <end position="383"/>
    </location>
</feature>
<gene>
    <name evidence="8" type="ORF">OTU49_011683</name>
</gene>
<reference evidence="8" key="2">
    <citation type="submission" date="2024-01" db="EMBL/GenBank/DDBJ databases">
        <authorList>
            <person name="He J."/>
            <person name="Wang M."/>
            <person name="Zheng J."/>
            <person name="Liu Z."/>
        </authorList>
    </citation>
    <scope>NUCLEOTIDE SEQUENCE</scope>
    <source>
        <strain evidence="8">ZL_2023a</strain>
        <tissue evidence="8">Muscle</tissue>
    </source>
</reference>
<dbReference type="PANTHER" id="PTHR46242">
    <property type="entry name" value="ZINC FINGER CCHC DOMAIN-CONTAINING PROTEIN 9 ZCCHC9"/>
    <property type="match status" value="1"/>
</dbReference>
<dbReference type="AlphaFoldDB" id="A0AAW0W4B2"/>
<organism evidence="8 9">
    <name type="scientific">Cherax quadricarinatus</name>
    <name type="common">Australian red claw crayfish</name>
    <dbReference type="NCBI Taxonomy" id="27406"/>
    <lineage>
        <taxon>Eukaryota</taxon>
        <taxon>Metazoa</taxon>
        <taxon>Ecdysozoa</taxon>
        <taxon>Arthropoda</taxon>
        <taxon>Crustacea</taxon>
        <taxon>Multicrustacea</taxon>
        <taxon>Malacostraca</taxon>
        <taxon>Eumalacostraca</taxon>
        <taxon>Eucarida</taxon>
        <taxon>Decapoda</taxon>
        <taxon>Pleocyemata</taxon>
        <taxon>Astacidea</taxon>
        <taxon>Parastacoidea</taxon>
        <taxon>Parastacidae</taxon>
        <taxon>Cherax</taxon>
    </lineage>
</organism>
<sequence length="816" mass="94423">MVRFARAEGSKGSNKRVLEEPTPWAEMMAQKMNRDENDSNAGGAKKKKKDELVVNRKSANITKEKSNKINKKDKIEEQEEEKPEGIKTLLNKCEGQEKKKWKKDKIEEQEEGKPQEMQTLLNKCEGQEKKKRKKDKIEEQEEGKPQEMQTLLNKCEGQKRKKRKKDKIEEQEEGKPQEMQTLLNKCEGQEKKKRKKDKIEEQEEGKPQEMQILLNKCEGQDKKKRKKDKIEEQEEGKPQEMQILLNKCEGQDKKKRKKRKTDKENLSNKSKPEFVVNSKGERVKVFKDGTERTWFDLPYEDNERMTRYDGMWVKRKMAEKLESLKASLKEQGLEGKEIMRKMMKAKRKAHRQLRIELIYEQKELVSEQKPLKAKDTTQDETPIKLKKKGKKTKTKDVRNKPKEVVLEADSTCENQNVIGIANKSLDNETLNERPENHQSEELHKTYNTQERNVQDKGIHVNHSLSKAHQKVIPVTWTKGANSKTLGKSIANRKTLHGEWQTGSFVFEENDIMTQYEGYWVLREAVEMLNAASEEKLRNIYNARVENCDARELTGEEQIIFQRAMKKEKRFYNRKLMIFLSRGTGQRMINKHSAHEQKGSLNSVENQSKSAESVVKFDGFWVKKESADRLNKLKERLTAEGVSAEELYTIMQKERRKEERLLKNERKLVCLKCRKPGHMVSSCPEATGGTNDAQITICYTCGSTEHTSRDCTLKQKGSVYSHATCFICGEVGHISRECPDNPRGLYPNGGACRGCGSVEHLAKDCPDLKKEKEKANITLSRIDGSAVETLDVNEAEEPLMNTQVSPHKKNKIKMVTF</sequence>
<dbReference type="GO" id="GO:0005730">
    <property type="term" value="C:nucleolus"/>
    <property type="evidence" value="ECO:0007669"/>
    <property type="project" value="TreeGrafter"/>
</dbReference>
<feature type="compositionally biased region" description="Basic and acidic residues" evidence="6">
    <location>
        <begin position="261"/>
        <end position="272"/>
    </location>
</feature>
<evidence type="ECO:0000256" key="1">
    <source>
        <dbReference type="ARBA" id="ARBA00022723"/>
    </source>
</evidence>
<keyword evidence="4" id="KW-0862">Zinc</keyword>
<dbReference type="Proteomes" id="UP001445076">
    <property type="component" value="Unassembled WGS sequence"/>
</dbReference>
<feature type="domain" description="CCHC-type" evidence="7">
    <location>
        <begin position="669"/>
        <end position="684"/>
    </location>
</feature>
<proteinExistence type="predicted"/>
<evidence type="ECO:0000256" key="6">
    <source>
        <dbReference type="SAM" id="MobiDB-lite"/>
    </source>
</evidence>
<dbReference type="GO" id="GO:0003676">
    <property type="term" value="F:nucleic acid binding"/>
    <property type="evidence" value="ECO:0007669"/>
    <property type="project" value="InterPro"/>
</dbReference>
<dbReference type="InterPro" id="IPR042246">
    <property type="entry name" value="ZCCHC9"/>
</dbReference>
<dbReference type="EMBL" id="JARKIK010000089">
    <property type="protein sequence ID" value="KAK8723378.1"/>
    <property type="molecule type" value="Genomic_DNA"/>
</dbReference>
<feature type="domain" description="CCHC-type" evidence="7">
    <location>
        <begin position="697"/>
        <end position="710"/>
    </location>
</feature>
<feature type="compositionally biased region" description="Basic and acidic residues" evidence="6">
    <location>
        <begin position="62"/>
        <end position="75"/>
    </location>
</feature>
<dbReference type="InterPro" id="IPR036875">
    <property type="entry name" value="Znf_CCHC_sf"/>
</dbReference>
<keyword evidence="3 5" id="KW-0863">Zinc-finger</keyword>
<evidence type="ECO:0000256" key="3">
    <source>
        <dbReference type="ARBA" id="ARBA00022771"/>
    </source>
</evidence>
<feature type="region of interest" description="Disordered" evidence="6">
    <location>
        <begin position="1"/>
        <end position="274"/>
    </location>
</feature>
<dbReference type="Gene3D" id="4.10.60.10">
    <property type="entry name" value="Zinc finger, CCHC-type"/>
    <property type="match status" value="2"/>
</dbReference>
<protein>
    <recommendedName>
        <fullName evidence="7">CCHC-type domain-containing protein</fullName>
    </recommendedName>
</protein>
<comment type="caution">
    <text evidence="8">The sequence shown here is derived from an EMBL/GenBank/DDBJ whole genome shotgun (WGS) entry which is preliminary data.</text>
</comment>
<dbReference type="Pfam" id="PF00098">
    <property type="entry name" value="zf-CCHC"/>
    <property type="match status" value="3"/>
</dbReference>
<dbReference type="EMBL" id="JARKIK010000089">
    <property type="protein sequence ID" value="KAK8723381.1"/>
    <property type="molecule type" value="Genomic_DNA"/>
</dbReference>
<dbReference type="PROSITE" id="PS50158">
    <property type="entry name" value="ZF_CCHC"/>
    <property type="match status" value="4"/>
</dbReference>
<feature type="domain" description="CCHC-type" evidence="7">
    <location>
        <begin position="751"/>
        <end position="766"/>
    </location>
</feature>
<evidence type="ECO:0000256" key="2">
    <source>
        <dbReference type="ARBA" id="ARBA00022737"/>
    </source>
</evidence>
<evidence type="ECO:0000259" key="7">
    <source>
        <dbReference type="PROSITE" id="PS50158"/>
    </source>
</evidence>
<reference evidence="8 9" key="1">
    <citation type="journal article" date="2024" name="BMC Genomics">
        <title>Genome assembly of redclaw crayfish (Cherax quadricarinatus) provides insights into its immune adaptation and hypoxia tolerance.</title>
        <authorList>
            <person name="Liu Z."/>
            <person name="Zheng J."/>
            <person name="Li H."/>
            <person name="Fang K."/>
            <person name="Wang S."/>
            <person name="He J."/>
            <person name="Zhou D."/>
            <person name="Weng S."/>
            <person name="Chi M."/>
            <person name="Gu Z."/>
            <person name="He J."/>
            <person name="Li F."/>
            <person name="Wang M."/>
        </authorList>
    </citation>
    <scope>NUCLEOTIDE SEQUENCE [LARGE SCALE GENOMIC DNA]</scope>
    <source>
        <strain evidence="8">ZL_2023a</strain>
    </source>
</reference>
<keyword evidence="2" id="KW-0677">Repeat</keyword>
<dbReference type="GO" id="GO:0008270">
    <property type="term" value="F:zinc ion binding"/>
    <property type="evidence" value="ECO:0007669"/>
    <property type="project" value="UniProtKB-KW"/>
</dbReference>
<evidence type="ECO:0000313" key="9">
    <source>
        <dbReference type="Proteomes" id="UP001445076"/>
    </source>
</evidence>
<keyword evidence="9" id="KW-1185">Reference proteome</keyword>
<dbReference type="FunFam" id="4.10.60.10:FF:000091">
    <property type="entry name" value="Zinc finger CCHC-type-containing 9"/>
    <property type="match status" value="1"/>
</dbReference>
<name>A0AAW0W4B2_CHEQU</name>
<feature type="domain" description="CCHC-type" evidence="7">
    <location>
        <begin position="724"/>
        <end position="739"/>
    </location>
</feature>
<feature type="compositionally biased region" description="Basic residues" evidence="6">
    <location>
        <begin position="384"/>
        <end position="393"/>
    </location>
</feature>
<keyword evidence="1" id="KW-0479">Metal-binding</keyword>
<feature type="region of interest" description="Disordered" evidence="6">
    <location>
        <begin position="370"/>
        <end position="397"/>
    </location>
</feature>
<dbReference type="SMART" id="SM00343">
    <property type="entry name" value="ZnF_C2HC"/>
    <property type="match status" value="4"/>
</dbReference>
<evidence type="ECO:0000256" key="4">
    <source>
        <dbReference type="ARBA" id="ARBA00022833"/>
    </source>
</evidence>
<dbReference type="InterPro" id="IPR001878">
    <property type="entry name" value="Znf_CCHC"/>
</dbReference>
<evidence type="ECO:0000313" key="8">
    <source>
        <dbReference type="EMBL" id="KAK8723381.1"/>
    </source>
</evidence>
<accession>A0AAW0W4B2</accession>